<keyword evidence="1" id="KW-0812">Transmembrane</keyword>
<reference evidence="2 3" key="1">
    <citation type="submission" date="2018-06" db="EMBL/GenBank/DDBJ databases">
        <authorList>
            <consortium name="Pathogen Informatics"/>
            <person name="Doyle S."/>
        </authorList>
    </citation>
    <scope>NUCLEOTIDE SEQUENCE [LARGE SCALE GENOMIC DNA]</scope>
    <source>
        <strain evidence="2 3">NCTC11694</strain>
    </source>
</reference>
<evidence type="ECO:0000313" key="2">
    <source>
        <dbReference type="EMBL" id="STR41122.1"/>
    </source>
</evidence>
<feature type="transmembrane region" description="Helical" evidence="1">
    <location>
        <begin position="6"/>
        <end position="28"/>
    </location>
</feature>
<evidence type="ECO:0000313" key="3">
    <source>
        <dbReference type="Proteomes" id="UP000255050"/>
    </source>
</evidence>
<name>A0A7H4LY96_9ENTR</name>
<keyword evidence="1" id="KW-0472">Membrane</keyword>
<protein>
    <submittedName>
        <fullName evidence="2">Uncharacterized protein</fullName>
    </submittedName>
</protein>
<gene>
    <name evidence="2" type="ORF">NCTC11694_02297</name>
</gene>
<keyword evidence="1" id="KW-1133">Transmembrane helix</keyword>
<comment type="caution">
    <text evidence="2">The sequence shown here is derived from an EMBL/GenBank/DDBJ whole genome shotgun (WGS) entry which is preliminary data.</text>
</comment>
<accession>A0A7H4LY96</accession>
<dbReference type="EMBL" id="UGJR01000002">
    <property type="protein sequence ID" value="STR41122.1"/>
    <property type="molecule type" value="Genomic_DNA"/>
</dbReference>
<evidence type="ECO:0000256" key="1">
    <source>
        <dbReference type="SAM" id="Phobius"/>
    </source>
</evidence>
<dbReference type="AlphaFoldDB" id="A0A7H4LY96"/>
<proteinExistence type="predicted"/>
<sequence length="68" mass="7818">MLHNFNFVSLLGILAALPAIILTIRVLAKLLISCIFYKEKSQLLIIQKMVKSSRQSFISRKMMICLTY</sequence>
<organism evidence="2 3">
    <name type="scientific">Klebsiella michiganensis</name>
    <dbReference type="NCBI Taxonomy" id="1134687"/>
    <lineage>
        <taxon>Bacteria</taxon>
        <taxon>Pseudomonadati</taxon>
        <taxon>Pseudomonadota</taxon>
        <taxon>Gammaproteobacteria</taxon>
        <taxon>Enterobacterales</taxon>
        <taxon>Enterobacteriaceae</taxon>
        <taxon>Klebsiella/Raoultella group</taxon>
        <taxon>Klebsiella</taxon>
    </lineage>
</organism>
<dbReference type="Proteomes" id="UP000255050">
    <property type="component" value="Unassembled WGS sequence"/>
</dbReference>